<evidence type="ECO:0000313" key="7">
    <source>
        <dbReference type="Proteomes" id="UP000813385"/>
    </source>
</evidence>
<feature type="transmembrane region" description="Helical" evidence="5">
    <location>
        <begin position="31"/>
        <end position="54"/>
    </location>
</feature>
<evidence type="ECO:0000313" key="6">
    <source>
        <dbReference type="EMBL" id="KAH7368193.1"/>
    </source>
</evidence>
<feature type="transmembrane region" description="Helical" evidence="5">
    <location>
        <begin position="307"/>
        <end position="333"/>
    </location>
</feature>
<gene>
    <name evidence="6" type="ORF">B0T11DRAFT_349672</name>
</gene>
<dbReference type="AlphaFoldDB" id="A0A8K0TMG0"/>
<dbReference type="PANTHER" id="PTHR31465:SF8">
    <property type="entry name" value="DOMAIN PROTEIN, PUTATIVE (AFU_ORTHOLOGUE AFUA_6G14140)-RELATED"/>
    <property type="match status" value="1"/>
</dbReference>
<evidence type="ECO:0000256" key="4">
    <source>
        <dbReference type="ARBA" id="ARBA00023136"/>
    </source>
</evidence>
<evidence type="ECO:0000256" key="1">
    <source>
        <dbReference type="ARBA" id="ARBA00004141"/>
    </source>
</evidence>
<dbReference type="Pfam" id="PF04479">
    <property type="entry name" value="RTA1"/>
    <property type="match status" value="2"/>
</dbReference>
<feature type="transmembrane region" description="Helical" evidence="5">
    <location>
        <begin position="134"/>
        <end position="160"/>
    </location>
</feature>
<comment type="subcellular location">
    <subcellularLocation>
        <location evidence="1">Membrane</location>
        <topology evidence="1">Multi-pass membrane protein</topology>
    </subcellularLocation>
</comment>
<sequence>MSADEYEEPSYFNCDNVSERCPVELTIYGDYFTQGACIFFVAVYSILLIAQAYFGWRLKSWGFVSCLAVGAILEFMGYVGRTVLSSNPWNFGAFVIQNLMLVLGPTVVAAAISVTFKHLVIWYGSRWSLIRPKLYPWIFVGTDVVSLLIQMAGGGVAAMATGDTDPAMMNLGNNLMLAGVAFQLVNMIFCGGLILTYAWRRRQNKTKAIFVRDDSTQESSDASEQMEGAARYATSDDATKLRTKHFVWALVAAYLAIIIRCIYRQVTLDSLVEFFARPMGDVLTLAPRIPEMAMGWGSSLQKNETTFLILDGAMILSSVALLTLFHPATFFPFMGKAYRTESSAAVAEGAVQESEMASARK</sequence>
<keyword evidence="4 5" id="KW-0472">Membrane</keyword>
<dbReference type="OrthoDB" id="4521223at2759"/>
<dbReference type="PANTHER" id="PTHR31465">
    <property type="entry name" value="PROTEIN RTA1-RELATED"/>
    <property type="match status" value="1"/>
</dbReference>
<organism evidence="6 7">
    <name type="scientific">Plectosphaerella cucumerina</name>
    <dbReference type="NCBI Taxonomy" id="40658"/>
    <lineage>
        <taxon>Eukaryota</taxon>
        <taxon>Fungi</taxon>
        <taxon>Dikarya</taxon>
        <taxon>Ascomycota</taxon>
        <taxon>Pezizomycotina</taxon>
        <taxon>Sordariomycetes</taxon>
        <taxon>Hypocreomycetidae</taxon>
        <taxon>Glomerellales</taxon>
        <taxon>Plectosphaerellaceae</taxon>
        <taxon>Plectosphaerella</taxon>
    </lineage>
</organism>
<evidence type="ECO:0000256" key="2">
    <source>
        <dbReference type="ARBA" id="ARBA00022692"/>
    </source>
</evidence>
<dbReference type="EMBL" id="JAGPXD010000002">
    <property type="protein sequence ID" value="KAH7368193.1"/>
    <property type="molecule type" value="Genomic_DNA"/>
</dbReference>
<dbReference type="GO" id="GO:0000324">
    <property type="term" value="C:fungal-type vacuole"/>
    <property type="evidence" value="ECO:0007669"/>
    <property type="project" value="TreeGrafter"/>
</dbReference>
<feature type="transmembrane region" description="Helical" evidence="5">
    <location>
        <begin position="180"/>
        <end position="199"/>
    </location>
</feature>
<evidence type="ECO:0000256" key="5">
    <source>
        <dbReference type="SAM" id="Phobius"/>
    </source>
</evidence>
<comment type="caution">
    <text evidence="6">The sequence shown here is derived from an EMBL/GenBank/DDBJ whole genome shotgun (WGS) entry which is preliminary data.</text>
</comment>
<proteinExistence type="predicted"/>
<protein>
    <submittedName>
        <fullName evidence="6">RTA1-like protein</fullName>
    </submittedName>
</protein>
<evidence type="ECO:0000256" key="3">
    <source>
        <dbReference type="ARBA" id="ARBA00022989"/>
    </source>
</evidence>
<feature type="transmembrane region" description="Helical" evidence="5">
    <location>
        <begin position="246"/>
        <end position="266"/>
    </location>
</feature>
<dbReference type="Proteomes" id="UP000813385">
    <property type="component" value="Unassembled WGS sequence"/>
</dbReference>
<keyword evidence="2 5" id="KW-0812">Transmembrane</keyword>
<name>A0A8K0TMG0_9PEZI</name>
<keyword evidence="7" id="KW-1185">Reference proteome</keyword>
<accession>A0A8K0TMG0</accession>
<reference evidence="6" key="1">
    <citation type="journal article" date="2021" name="Nat. Commun.">
        <title>Genetic determinants of endophytism in the Arabidopsis root mycobiome.</title>
        <authorList>
            <person name="Mesny F."/>
            <person name="Miyauchi S."/>
            <person name="Thiergart T."/>
            <person name="Pickel B."/>
            <person name="Atanasova L."/>
            <person name="Karlsson M."/>
            <person name="Huettel B."/>
            <person name="Barry K.W."/>
            <person name="Haridas S."/>
            <person name="Chen C."/>
            <person name="Bauer D."/>
            <person name="Andreopoulos W."/>
            <person name="Pangilinan J."/>
            <person name="LaButti K."/>
            <person name="Riley R."/>
            <person name="Lipzen A."/>
            <person name="Clum A."/>
            <person name="Drula E."/>
            <person name="Henrissat B."/>
            <person name="Kohler A."/>
            <person name="Grigoriev I.V."/>
            <person name="Martin F.M."/>
            <person name="Hacquard S."/>
        </authorList>
    </citation>
    <scope>NUCLEOTIDE SEQUENCE</scope>
    <source>
        <strain evidence="6">MPI-CAGE-AT-0016</strain>
    </source>
</reference>
<feature type="transmembrane region" description="Helical" evidence="5">
    <location>
        <begin position="61"/>
        <end position="79"/>
    </location>
</feature>
<feature type="transmembrane region" description="Helical" evidence="5">
    <location>
        <begin position="99"/>
        <end position="122"/>
    </location>
</feature>
<keyword evidence="3 5" id="KW-1133">Transmembrane helix</keyword>
<dbReference type="InterPro" id="IPR007568">
    <property type="entry name" value="RTA1"/>
</dbReference>
<dbReference type="GO" id="GO:0005886">
    <property type="term" value="C:plasma membrane"/>
    <property type="evidence" value="ECO:0007669"/>
    <property type="project" value="TreeGrafter"/>
</dbReference>